<evidence type="ECO:0000256" key="3">
    <source>
        <dbReference type="ARBA" id="ARBA00022827"/>
    </source>
</evidence>
<evidence type="ECO:0000313" key="7">
    <source>
        <dbReference type="Proteomes" id="UP001586593"/>
    </source>
</evidence>
<evidence type="ECO:0000256" key="5">
    <source>
        <dbReference type="ARBA" id="ARBA00023002"/>
    </source>
</evidence>
<dbReference type="PANTHER" id="PTHR23023">
    <property type="entry name" value="DIMETHYLANILINE MONOOXYGENASE"/>
    <property type="match status" value="1"/>
</dbReference>
<reference evidence="6 7" key="1">
    <citation type="journal article" date="2024" name="Commun. Biol.">
        <title>Comparative genomic analysis of thermophilic fungi reveals convergent evolutionary adaptations and gene losses.</title>
        <authorList>
            <person name="Steindorff A.S."/>
            <person name="Aguilar-Pontes M.V."/>
            <person name="Robinson A.J."/>
            <person name="Andreopoulos B."/>
            <person name="LaButti K."/>
            <person name="Kuo A."/>
            <person name="Mondo S."/>
            <person name="Riley R."/>
            <person name="Otillar R."/>
            <person name="Haridas S."/>
            <person name="Lipzen A."/>
            <person name="Grimwood J."/>
            <person name="Schmutz J."/>
            <person name="Clum A."/>
            <person name="Reid I.D."/>
            <person name="Moisan M.C."/>
            <person name="Butler G."/>
            <person name="Nguyen T.T.M."/>
            <person name="Dewar K."/>
            <person name="Conant G."/>
            <person name="Drula E."/>
            <person name="Henrissat B."/>
            <person name="Hansel C."/>
            <person name="Singer S."/>
            <person name="Hutchinson M.I."/>
            <person name="de Vries R.P."/>
            <person name="Natvig D.O."/>
            <person name="Powell A.J."/>
            <person name="Tsang A."/>
            <person name="Grigoriev I.V."/>
        </authorList>
    </citation>
    <scope>NUCLEOTIDE SEQUENCE [LARGE SCALE GENOMIC DNA]</scope>
    <source>
        <strain evidence="6 7">ATCC 24622</strain>
    </source>
</reference>
<evidence type="ECO:0000256" key="1">
    <source>
        <dbReference type="ARBA" id="ARBA00009183"/>
    </source>
</evidence>
<name>A0ABR3WGV4_9PEZI</name>
<dbReference type="Pfam" id="PF00743">
    <property type="entry name" value="FMO-like"/>
    <property type="match status" value="1"/>
</dbReference>
<dbReference type="EMBL" id="JAZHXJ010000437">
    <property type="protein sequence ID" value="KAL1861337.1"/>
    <property type="molecule type" value="Genomic_DNA"/>
</dbReference>
<keyword evidence="7" id="KW-1185">Reference proteome</keyword>
<comment type="caution">
    <text evidence="6">The sequence shown here is derived from an EMBL/GenBank/DDBJ whole genome shotgun (WGS) entry which is preliminary data.</text>
</comment>
<dbReference type="PIRSF" id="PIRSF000332">
    <property type="entry name" value="FMO"/>
    <property type="match status" value="1"/>
</dbReference>
<dbReference type="InterPro" id="IPR050346">
    <property type="entry name" value="FMO-like"/>
</dbReference>
<protein>
    <submittedName>
        <fullName evidence="6">Uncharacterized protein</fullName>
    </submittedName>
</protein>
<proteinExistence type="inferred from homology"/>
<keyword evidence="3" id="KW-0274">FAD</keyword>
<accession>A0ABR3WGV4</accession>
<dbReference type="SUPFAM" id="SSF51905">
    <property type="entry name" value="FAD/NAD(P)-binding domain"/>
    <property type="match status" value="1"/>
</dbReference>
<dbReference type="InterPro" id="IPR036188">
    <property type="entry name" value="FAD/NAD-bd_sf"/>
</dbReference>
<dbReference type="InterPro" id="IPR000960">
    <property type="entry name" value="Flavin_mOase"/>
</dbReference>
<gene>
    <name evidence="6" type="ORF">VTK73DRAFT_7138</name>
</gene>
<dbReference type="Gene3D" id="3.50.50.60">
    <property type="entry name" value="FAD/NAD(P)-binding domain"/>
    <property type="match status" value="1"/>
</dbReference>
<dbReference type="InterPro" id="IPR020946">
    <property type="entry name" value="Flavin_mOase-like"/>
</dbReference>
<evidence type="ECO:0000256" key="2">
    <source>
        <dbReference type="ARBA" id="ARBA00022630"/>
    </source>
</evidence>
<dbReference type="Pfam" id="PF13450">
    <property type="entry name" value="NAD_binding_8"/>
    <property type="match status" value="1"/>
</dbReference>
<sequence>MGGEKRVRSVAIVGAGAAGAVTASAFKAENYFERIRVFERRESAGGTWIYDANPQPELPVRPGSLPPDLDPPLEIPSNLPRVTAPDRQERFSKTPVYDSLTTNVPDIAMCYSDARFAYGPFVPHYIPRQYVENYFSLHKTDSLLELNTTVEDVARIPAEPNDSGRRDAWKLTLRKRDPLRDVDLWWEETFDAVVLANGHYSVPYIPQVQGLDAYIAKFPGRVVHSKYYRSPRVYADKRVVIVGNSASGHDLSSELVSTARLPVYQSRRSKSRWDGDEPPEGIEWKPVIREYLPDAGRGGGGRIVFDDGSTLDDVDAVIYCTGYKASSPRWASWACRGP</sequence>
<keyword evidence="4" id="KW-0521">NADP</keyword>
<comment type="similarity">
    <text evidence="1">Belongs to the FMO family.</text>
</comment>
<organism evidence="6 7">
    <name type="scientific">Phialemonium thermophilum</name>
    <dbReference type="NCBI Taxonomy" id="223376"/>
    <lineage>
        <taxon>Eukaryota</taxon>
        <taxon>Fungi</taxon>
        <taxon>Dikarya</taxon>
        <taxon>Ascomycota</taxon>
        <taxon>Pezizomycotina</taxon>
        <taxon>Sordariomycetes</taxon>
        <taxon>Sordariomycetidae</taxon>
        <taxon>Cephalothecales</taxon>
        <taxon>Cephalothecaceae</taxon>
        <taxon>Phialemonium</taxon>
    </lineage>
</organism>
<evidence type="ECO:0000256" key="4">
    <source>
        <dbReference type="ARBA" id="ARBA00022857"/>
    </source>
</evidence>
<evidence type="ECO:0000313" key="6">
    <source>
        <dbReference type="EMBL" id="KAL1861337.1"/>
    </source>
</evidence>
<keyword evidence="5" id="KW-0560">Oxidoreductase</keyword>
<keyword evidence="2" id="KW-0285">Flavoprotein</keyword>
<dbReference type="Proteomes" id="UP001586593">
    <property type="component" value="Unassembled WGS sequence"/>
</dbReference>